<dbReference type="GO" id="GO:0016787">
    <property type="term" value="F:hydrolase activity"/>
    <property type="evidence" value="ECO:0007669"/>
    <property type="project" value="UniProtKB-KW"/>
</dbReference>
<keyword evidence="2" id="KW-0378">Hydrolase</keyword>
<dbReference type="PANTHER" id="PTHR43046">
    <property type="entry name" value="GDP-MANNOSE MANNOSYL HYDROLASE"/>
    <property type="match status" value="1"/>
</dbReference>
<dbReference type="Gene3D" id="3.90.79.10">
    <property type="entry name" value="Nucleoside Triphosphate Pyrophosphohydrolase"/>
    <property type="match status" value="1"/>
</dbReference>
<dbReference type="Proteomes" id="UP000199501">
    <property type="component" value="Unassembled WGS sequence"/>
</dbReference>
<comment type="cofactor">
    <cofactor evidence="1">
        <name>Mg(2+)</name>
        <dbReference type="ChEBI" id="CHEBI:18420"/>
    </cofactor>
</comment>
<evidence type="ECO:0000313" key="4">
    <source>
        <dbReference type="EMBL" id="SDC26137.1"/>
    </source>
</evidence>
<dbReference type="InterPro" id="IPR015797">
    <property type="entry name" value="NUDIX_hydrolase-like_dom_sf"/>
</dbReference>
<dbReference type="RefSeq" id="WP_091448075.1">
    <property type="nucleotide sequence ID" value="NZ_FMZZ01000001.1"/>
</dbReference>
<dbReference type="InterPro" id="IPR000086">
    <property type="entry name" value="NUDIX_hydrolase_dom"/>
</dbReference>
<dbReference type="PROSITE" id="PS00893">
    <property type="entry name" value="NUDIX_BOX"/>
    <property type="match status" value="1"/>
</dbReference>
<dbReference type="SUPFAM" id="SSF55811">
    <property type="entry name" value="Nudix"/>
    <property type="match status" value="1"/>
</dbReference>
<evidence type="ECO:0000259" key="3">
    <source>
        <dbReference type="PROSITE" id="PS51462"/>
    </source>
</evidence>
<dbReference type="OrthoDB" id="3404294at2"/>
<evidence type="ECO:0000256" key="1">
    <source>
        <dbReference type="ARBA" id="ARBA00001946"/>
    </source>
</evidence>
<dbReference type="STRING" id="1271860.SAMN05216174_101722"/>
<dbReference type="AlphaFoldDB" id="A0A1G6K5A1"/>
<feature type="domain" description="Nudix hydrolase" evidence="3">
    <location>
        <begin position="20"/>
        <end position="145"/>
    </location>
</feature>
<dbReference type="Pfam" id="PF00293">
    <property type="entry name" value="NUDIX"/>
    <property type="match status" value="1"/>
</dbReference>
<dbReference type="PANTHER" id="PTHR43046:SF2">
    <property type="entry name" value="8-OXO-DGTP DIPHOSPHATASE-RELATED"/>
    <property type="match status" value="1"/>
</dbReference>
<dbReference type="EMBL" id="FMZZ01000001">
    <property type="protein sequence ID" value="SDC26137.1"/>
    <property type="molecule type" value="Genomic_DNA"/>
</dbReference>
<evidence type="ECO:0000313" key="5">
    <source>
        <dbReference type="Proteomes" id="UP000199501"/>
    </source>
</evidence>
<evidence type="ECO:0000256" key="2">
    <source>
        <dbReference type="ARBA" id="ARBA00022801"/>
    </source>
</evidence>
<reference evidence="5" key="1">
    <citation type="submission" date="2016-10" db="EMBL/GenBank/DDBJ databases">
        <authorList>
            <person name="Varghese N."/>
            <person name="Submissions S."/>
        </authorList>
    </citation>
    <scope>NUCLEOTIDE SEQUENCE [LARGE SCALE GENOMIC DNA]</scope>
    <source>
        <strain evidence="5">IBRC-M 10403</strain>
    </source>
</reference>
<dbReference type="InterPro" id="IPR020084">
    <property type="entry name" value="NUDIX_hydrolase_CS"/>
</dbReference>
<sequence length="277" mass="30356">MSRGDGDRIVRCALGHVHWGRYGAAGLLPVHDGHVLLQQRAWWTPGGNTWGLFGGARDSHEDAITAALRETAEESTLDPTLVRPHGVLREDHGRWAYDTVIGTIDARPEVHAASSETRAAAWVPIDQVTDWTLFAPFAASWPRLRECLRRPLLIIDCANVMGSRPDGWWRDRNGAAARLRDNLTALATTGLTALAPFDLAYPRMILVVEGQARGIAPTEHVEIVDAPRDGDDTIVETAAAHRTEPRLVVTADRELRERCVEVGAEVAGPGWLLAQLT</sequence>
<gene>
    <name evidence="4" type="ORF">SAMN05216174_101722</name>
</gene>
<name>A0A1G6K5A1_9PSEU</name>
<protein>
    <submittedName>
        <fullName evidence="4">ADP-ribose pyrophosphatase YjhB, NUDIX family</fullName>
    </submittedName>
</protein>
<keyword evidence="5" id="KW-1185">Reference proteome</keyword>
<organism evidence="4 5">
    <name type="scientific">Actinokineospora iranica</name>
    <dbReference type="NCBI Taxonomy" id="1271860"/>
    <lineage>
        <taxon>Bacteria</taxon>
        <taxon>Bacillati</taxon>
        <taxon>Actinomycetota</taxon>
        <taxon>Actinomycetes</taxon>
        <taxon>Pseudonocardiales</taxon>
        <taxon>Pseudonocardiaceae</taxon>
        <taxon>Actinokineospora</taxon>
    </lineage>
</organism>
<proteinExistence type="predicted"/>
<accession>A0A1G6K5A1</accession>
<dbReference type="PROSITE" id="PS51462">
    <property type="entry name" value="NUDIX"/>
    <property type="match status" value="1"/>
</dbReference>